<dbReference type="SUPFAM" id="SSF117074">
    <property type="entry name" value="Hypothetical protein PA1324"/>
    <property type="match status" value="1"/>
</dbReference>
<sequence>MNSRNYECDRQNLGVLSGSPLQAKFRLLAAVIGGASLLALTACGGGDGPVATTNTDSPQQTANLTGKAIDGYLIGAKVCLDVNGNDSCDPGEPSTTTDENGNYGLVADASATGKTLLVVIDTNTRDKSRPGYTFPAGFVLSGIVDGATGQHITPITTLVRSQVQSGKSQAAAEQAVVSLLGGKINIKDDYIANGDGRASAFAASVVDKVVEFAKAGRGDADTVRAVMNAIATKGSVTAVSQADVDAARAKPFYTADVDAQALLAEPAYAYAGERGDFATLPPKPIMVRQALSLSGQVLQTAMEELGLQASNWVASPAGASGVAHIYGHYALKSDGGWSPFIPASGIESKLAVQAFSGNVVTTTDSNTGIGTRLEFRRTVLDGKALINAMPVSTSSDVLTAMPGAFGAGTTGYAVIRSRDLDAVTLPASAQCSSANPIIEDGVEQCPLLGTPTQQYASVQDVLTVPPVPFLGIGYLRFGAGDQVVVYDGNDANHVLLDSSKIRWSLYARNANVMVFDVAYADIAHFPSLDSQYGDLIKAGGKAVIALHNGHLRFGMLLPAGMETTTVLLKSSAFDHLTRAIKSALAQ</sequence>
<dbReference type="AlphaFoldDB" id="A0A375I7R3"/>
<organism evidence="1 2">
    <name type="scientific">Cupriavidus taiwanensis</name>
    <dbReference type="NCBI Taxonomy" id="164546"/>
    <lineage>
        <taxon>Bacteria</taxon>
        <taxon>Pseudomonadati</taxon>
        <taxon>Pseudomonadota</taxon>
        <taxon>Betaproteobacteria</taxon>
        <taxon>Burkholderiales</taxon>
        <taxon>Burkholderiaceae</taxon>
        <taxon>Cupriavidus</taxon>
    </lineage>
</organism>
<dbReference type="Proteomes" id="UP000255505">
    <property type="component" value="Chromosome I"/>
</dbReference>
<name>A0A375I7R3_9BURK</name>
<reference evidence="1 2" key="1">
    <citation type="submission" date="2018-01" db="EMBL/GenBank/DDBJ databases">
        <authorList>
            <person name="Gaut B.S."/>
            <person name="Morton B.R."/>
            <person name="Clegg M.T."/>
            <person name="Duvall M.R."/>
        </authorList>
    </citation>
    <scope>NUCLEOTIDE SEQUENCE [LARGE SCALE GENOMIC DNA]</scope>
    <source>
        <strain evidence="1">Cupriavidus taiwanensis LMG 19425</strain>
    </source>
</reference>
<protein>
    <submittedName>
        <fullName evidence="1">Putative lipoprotein</fullName>
    </submittedName>
</protein>
<gene>
    <name evidence="1" type="ORF">CT19425_30070</name>
</gene>
<proteinExistence type="predicted"/>
<accession>A0A375I7R3</accession>
<evidence type="ECO:0000313" key="2">
    <source>
        <dbReference type="Proteomes" id="UP000255505"/>
    </source>
</evidence>
<keyword evidence="1" id="KW-0449">Lipoprotein</keyword>
<dbReference type="EMBL" id="LT991976">
    <property type="protein sequence ID" value="SPK70846.1"/>
    <property type="molecule type" value="Genomic_DNA"/>
</dbReference>
<evidence type="ECO:0000313" key="1">
    <source>
        <dbReference type="EMBL" id="SPK70846.1"/>
    </source>
</evidence>